<name>A0A923LXR4_9FIRM</name>
<organism evidence="1 2">
    <name type="scientific">Agathobaculum faecis</name>
    <dbReference type="NCBI Taxonomy" id="2763013"/>
    <lineage>
        <taxon>Bacteria</taxon>
        <taxon>Bacillati</taxon>
        <taxon>Bacillota</taxon>
        <taxon>Clostridia</taxon>
        <taxon>Eubacteriales</taxon>
        <taxon>Butyricicoccaceae</taxon>
        <taxon>Agathobaculum</taxon>
    </lineage>
</organism>
<accession>A0A923LXR4</accession>
<evidence type="ECO:0000313" key="1">
    <source>
        <dbReference type="EMBL" id="MBC5725854.1"/>
    </source>
</evidence>
<dbReference type="Proteomes" id="UP000606499">
    <property type="component" value="Unassembled WGS sequence"/>
</dbReference>
<protein>
    <submittedName>
        <fullName evidence="1">Uncharacterized protein</fullName>
    </submittedName>
</protein>
<proteinExistence type="predicted"/>
<dbReference type="RefSeq" id="WP_186950034.1">
    <property type="nucleotide sequence ID" value="NZ_JACOPL010000009.1"/>
</dbReference>
<keyword evidence="2" id="KW-1185">Reference proteome</keyword>
<dbReference type="AlphaFoldDB" id="A0A923LXR4"/>
<comment type="caution">
    <text evidence="1">The sequence shown here is derived from an EMBL/GenBank/DDBJ whole genome shotgun (WGS) entry which is preliminary data.</text>
</comment>
<gene>
    <name evidence="1" type="ORF">H8S45_10350</name>
</gene>
<reference evidence="1" key="1">
    <citation type="submission" date="2020-08" db="EMBL/GenBank/DDBJ databases">
        <title>Genome public.</title>
        <authorList>
            <person name="Liu C."/>
            <person name="Sun Q."/>
        </authorList>
    </citation>
    <scope>NUCLEOTIDE SEQUENCE</scope>
    <source>
        <strain evidence="1">NSJ-28</strain>
    </source>
</reference>
<dbReference type="EMBL" id="JACOPL010000009">
    <property type="protein sequence ID" value="MBC5725854.1"/>
    <property type="molecule type" value="Genomic_DNA"/>
</dbReference>
<sequence>MTDLEITQLFNPSALMKINESVQRAYGYADIYIQDMDILHLPSAAPARQIVRNLSVDLMLERDCTSGRLPMKYKYTNNLANNCKHIELFYEGKILTHSSVDKNILPRKSIFRKSYASTNQISLDDPEGHLTFLAPSFGVITHQVCFAKERSCTVCLVIPDNDYGHACNQIPLHKLSKPLMIAKPSADFEDFNFELKKRVAEEDIYNAT</sequence>
<evidence type="ECO:0000313" key="2">
    <source>
        <dbReference type="Proteomes" id="UP000606499"/>
    </source>
</evidence>